<dbReference type="AlphaFoldDB" id="A0AAE1KHE9"/>
<evidence type="ECO:0000313" key="3">
    <source>
        <dbReference type="Proteomes" id="UP001286313"/>
    </source>
</evidence>
<proteinExistence type="predicted"/>
<gene>
    <name evidence="2" type="ORF">Pcinc_022069</name>
</gene>
<dbReference type="EMBL" id="JAWQEG010002294">
    <property type="protein sequence ID" value="KAK3872887.1"/>
    <property type="molecule type" value="Genomic_DNA"/>
</dbReference>
<reference evidence="2" key="1">
    <citation type="submission" date="2023-10" db="EMBL/GenBank/DDBJ databases">
        <title>Genome assemblies of two species of porcelain crab, Petrolisthes cinctipes and Petrolisthes manimaculis (Anomura: Porcellanidae).</title>
        <authorList>
            <person name="Angst P."/>
        </authorList>
    </citation>
    <scope>NUCLEOTIDE SEQUENCE</scope>
    <source>
        <strain evidence="2">PB745_01</strain>
        <tissue evidence="2">Gill</tissue>
    </source>
</reference>
<evidence type="ECO:0000313" key="2">
    <source>
        <dbReference type="EMBL" id="KAK3872887.1"/>
    </source>
</evidence>
<feature type="compositionally biased region" description="Polar residues" evidence="1">
    <location>
        <begin position="58"/>
        <end position="73"/>
    </location>
</feature>
<evidence type="ECO:0000256" key="1">
    <source>
        <dbReference type="SAM" id="MobiDB-lite"/>
    </source>
</evidence>
<accession>A0AAE1KHE9</accession>
<dbReference type="Proteomes" id="UP001286313">
    <property type="component" value="Unassembled WGS sequence"/>
</dbReference>
<feature type="region of interest" description="Disordered" evidence="1">
    <location>
        <begin position="58"/>
        <end position="85"/>
    </location>
</feature>
<keyword evidence="3" id="KW-1185">Reference proteome</keyword>
<comment type="caution">
    <text evidence="2">The sequence shown here is derived from an EMBL/GenBank/DDBJ whole genome shotgun (WGS) entry which is preliminary data.</text>
</comment>
<name>A0AAE1KHE9_PETCI</name>
<feature type="compositionally biased region" description="Gly residues" evidence="1">
    <location>
        <begin position="135"/>
        <end position="150"/>
    </location>
</feature>
<feature type="region of interest" description="Disordered" evidence="1">
    <location>
        <begin position="129"/>
        <end position="150"/>
    </location>
</feature>
<organism evidence="2 3">
    <name type="scientific">Petrolisthes cinctipes</name>
    <name type="common">Flat porcelain crab</name>
    <dbReference type="NCBI Taxonomy" id="88211"/>
    <lineage>
        <taxon>Eukaryota</taxon>
        <taxon>Metazoa</taxon>
        <taxon>Ecdysozoa</taxon>
        <taxon>Arthropoda</taxon>
        <taxon>Crustacea</taxon>
        <taxon>Multicrustacea</taxon>
        <taxon>Malacostraca</taxon>
        <taxon>Eumalacostraca</taxon>
        <taxon>Eucarida</taxon>
        <taxon>Decapoda</taxon>
        <taxon>Pleocyemata</taxon>
        <taxon>Anomura</taxon>
        <taxon>Galatheoidea</taxon>
        <taxon>Porcellanidae</taxon>
        <taxon>Petrolisthes</taxon>
    </lineage>
</organism>
<sequence>MKIVPSQHANPKRRGGMRAWNYIALVTTQKAGCRSGMKRDGLEGVCIELFHTPYNTRQDTKATPTYNTSRQPTTHPPILHPSTRVRPSFSIPISGKATPKAFLVRAQTRGKGGGEGGMDELWWAEWEEKERGEGRGGGWSGVGICGGGDV</sequence>
<protein>
    <submittedName>
        <fullName evidence="2">Uncharacterized protein</fullName>
    </submittedName>
</protein>